<proteinExistence type="predicted"/>
<evidence type="ECO:0000256" key="1">
    <source>
        <dbReference type="SAM" id="MobiDB-lite"/>
    </source>
</evidence>
<dbReference type="PROSITE" id="PS50887">
    <property type="entry name" value="GGDEF"/>
    <property type="match status" value="1"/>
</dbReference>
<dbReference type="GO" id="GO:0052621">
    <property type="term" value="F:diguanylate cyclase activity"/>
    <property type="evidence" value="ECO:0007669"/>
    <property type="project" value="UniProtKB-EC"/>
</dbReference>
<dbReference type="Gene3D" id="3.30.70.270">
    <property type="match status" value="1"/>
</dbReference>
<evidence type="ECO:0000313" key="4">
    <source>
        <dbReference type="EMBL" id="MDA0162292.1"/>
    </source>
</evidence>
<keyword evidence="4" id="KW-0808">Transferase</keyword>
<dbReference type="SUPFAM" id="SSF55073">
    <property type="entry name" value="Nucleotide cyclase"/>
    <property type="match status" value="1"/>
</dbReference>
<gene>
    <name evidence="4" type="ORF">OM076_18620</name>
</gene>
<dbReference type="EMBL" id="JAPDOD010000017">
    <property type="protein sequence ID" value="MDA0162292.1"/>
    <property type="molecule type" value="Genomic_DNA"/>
</dbReference>
<dbReference type="InterPro" id="IPR000700">
    <property type="entry name" value="PAS-assoc_C"/>
</dbReference>
<dbReference type="SMART" id="SM00086">
    <property type="entry name" value="PAC"/>
    <property type="match status" value="3"/>
</dbReference>
<organism evidence="4 5">
    <name type="scientific">Solirubrobacter ginsenosidimutans</name>
    <dbReference type="NCBI Taxonomy" id="490573"/>
    <lineage>
        <taxon>Bacteria</taxon>
        <taxon>Bacillati</taxon>
        <taxon>Actinomycetota</taxon>
        <taxon>Thermoleophilia</taxon>
        <taxon>Solirubrobacterales</taxon>
        <taxon>Solirubrobacteraceae</taxon>
        <taxon>Solirubrobacter</taxon>
    </lineage>
</organism>
<dbReference type="SUPFAM" id="SSF55785">
    <property type="entry name" value="PYP-like sensor domain (PAS domain)"/>
    <property type="match status" value="3"/>
</dbReference>
<protein>
    <submittedName>
        <fullName evidence="4">Diguanylate cyclase</fullName>
        <ecNumber evidence="4">2.7.7.65</ecNumber>
    </submittedName>
</protein>
<evidence type="ECO:0000313" key="5">
    <source>
        <dbReference type="Proteomes" id="UP001149140"/>
    </source>
</evidence>
<comment type="caution">
    <text evidence="4">The sequence shown here is derived from an EMBL/GenBank/DDBJ whole genome shotgun (WGS) entry which is preliminary data.</text>
</comment>
<feature type="domain" description="PAC" evidence="2">
    <location>
        <begin position="351"/>
        <end position="402"/>
    </location>
</feature>
<dbReference type="CDD" id="cd01949">
    <property type="entry name" value="GGDEF"/>
    <property type="match status" value="1"/>
</dbReference>
<dbReference type="InterPro" id="IPR043128">
    <property type="entry name" value="Rev_trsase/Diguanyl_cyclase"/>
</dbReference>
<feature type="domain" description="PAC" evidence="2">
    <location>
        <begin position="221"/>
        <end position="272"/>
    </location>
</feature>
<dbReference type="PANTHER" id="PTHR44757">
    <property type="entry name" value="DIGUANYLATE CYCLASE DGCP"/>
    <property type="match status" value="1"/>
</dbReference>
<dbReference type="Gene3D" id="3.30.450.20">
    <property type="entry name" value="PAS domain"/>
    <property type="match status" value="3"/>
</dbReference>
<accession>A0A9X3MVZ2</accession>
<dbReference type="SMART" id="SM00267">
    <property type="entry name" value="GGDEF"/>
    <property type="match status" value="1"/>
</dbReference>
<dbReference type="RefSeq" id="WP_270041527.1">
    <property type="nucleotide sequence ID" value="NZ_JAPDOD010000017.1"/>
</dbReference>
<dbReference type="AlphaFoldDB" id="A0A9X3MVZ2"/>
<dbReference type="NCBIfam" id="TIGR00254">
    <property type="entry name" value="GGDEF"/>
    <property type="match status" value="1"/>
</dbReference>
<name>A0A9X3MVZ2_9ACTN</name>
<dbReference type="Proteomes" id="UP001149140">
    <property type="component" value="Unassembled WGS sequence"/>
</dbReference>
<feature type="region of interest" description="Disordered" evidence="1">
    <location>
        <begin position="560"/>
        <end position="581"/>
    </location>
</feature>
<dbReference type="InterPro" id="IPR013655">
    <property type="entry name" value="PAS_fold_3"/>
</dbReference>
<dbReference type="EC" id="2.7.7.65" evidence="4"/>
<dbReference type="InterPro" id="IPR052155">
    <property type="entry name" value="Biofilm_reg_signaling"/>
</dbReference>
<keyword evidence="5" id="KW-1185">Reference proteome</keyword>
<reference evidence="4" key="1">
    <citation type="submission" date="2022-10" db="EMBL/GenBank/DDBJ databases">
        <title>The WGS of Solirubrobacter ginsenosidimutans DSM 21036.</title>
        <authorList>
            <person name="Jiang Z."/>
        </authorList>
    </citation>
    <scope>NUCLEOTIDE SEQUENCE</scope>
    <source>
        <strain evidence="4">DSM 21036</strain>
    </source>
</reference>
<keyword evidence="4" id="KW-0548">Nucleotidyltransferase</keyword>
<evidence type="ECO:0000259" key="3">
    <source>
        <dbReference type="PROSITE" id="PS50887"/>
    </source>
</evidence>
<dbReference type="Pfam" id="PF08447">
    <property type="entry name" value="PAS_3"/>
    <property type="match status" value="2"/>
</dbReference>
<dbReference type="PANTHER" id="PTHR44757:SF2">
    <property type="entry name" value="BIOFILM ARCHITECTURE MAINTENANCE PROTEIN MBAA"/>
    <property type="match status" value="1"/>
</dbReference>
<dbReference type="Pfam" id="PF00990">
    <property type="entry name" value="GGDEF"/>
    <property type="match status" value="1"/>
</dbReference>
<dbReference type="InterPro" id="IPR035965">
    <property type="entry name" value="PAS-like_dom_sf"/>
</dbReference>
<dbReference type="PROSITE" id="PS50113">
    <property type="entry name" value="PAC"/>
    <property type="match status" value="2"/>
</dbReference>
<feature type="domain" description="GGDEF" evidence="3">
    <location>
        <begin position="438"/>
        <end position="571"/>
    </location>
</feature>
<sequence>MKWPFPNLLSRRRRRGNHFEGILELFDDHVHIGELLPDGRFLTRFSGPAFARFVGAEPGDVAESSEVWNSCVEPLDRASYDRFWGEVVLGRGAEVTYRLRGLDGVTRTVWHRARARALPDGRLLIQGLVSDVTKHEETIARLADADHRFMHLLDVVGEHVYRAIAHPDGRIEELFQGPGADRLLGGADPDGAMENWTAAIHPDDLPAIATFDAALCEGRDADVQYRLRGYDGVTRWVHDRAIARRGEDGTVQVSGIVSDVTERRRLHSELASAHSALARVVEAMEDHLYTLGPDLDGRYRSVYRGPNLERLTGSPILDHDETDAIWASMVHPHDRGGRDAAMTDLARGEPIELEYRVTGRDGVERIVLDRLRPRLEADGTLLYDGMTRDITDRRNLENELRRAHRAAEQLAITDELTGAYNRRHFTAIAGRALAASPSTFGLLLLDADHFKRINDVHGHLAGDAVLVELVRRLRTVLGPEDVLARWGGEEFAVLLRIDSDDDLARRAAELLDVVAATPVEVRDLRLELTVSIGGIHAGDSLATLDALIEHADHQLYAAKRDGRNRASLPHDAQPPFTTRIA</sequence>
<evidence type="ECO:0000259" key="2">
    <source>
        <dbReference type="PROSITE" id="PS50113"/>
    </source>
</evidence>
<dbReference type="InterPro" id="IPR001610">
    <property type="entry name" value="PAC"/>
</dbReference>
<dbReference type="InterPro" id="IPR029787">
    <property type="entry name" value="Nucleotide_cyclase"/>
</dbReference>
<dbReference type="InterPro" id="IPR000160">
    <property type="entry name" value="GGDEF_dom"/>
</dbReference>